<evidence type="ECO:0000313" key="1">
    <source>
        <dbReference type="EMBL" id="QMP84294.1"/>
    </source>
</evidence>
<organism evidence="1 2">
    <name type="scientific">Streptomyces phage Coruscant</name>
    <dbReference type="NCBI Taxonomy" id="2739834"/>
    <lineage>
        <taxon>Viruses</taxon>
        <taxon>Duplodnaviria</taxon>
        <taxon>Heunggongvirae</taxon>
        <taxon>Uroviricota</taxon>
        <taxon>Caudoviricetes</taxon>
        <taxon>Stanwilliamsviridae</taxon>
        <taxon>Boydwoodruffvirinae</taxon>
        <taxon>Coruscantvirus</taxon>
        <taxon>Coruscantvirus coruscant</taxon>
    </lineage>
</organism>
<evidence type="ECO:0000313" key="2">
    <source>
        <dbReference type="Proteomes" id="UP000515922"/>
    </source>
</evidence>
<name>A0A7G4AWA4_9CAUD</name>
<dbReference type="Proteomes" id="UP000515922">
    <property type="component" value="Segment"/>
</dbReference>
<proteinExistence type="predicted"/>
<dbReference type="EMBL" id="MT711976">
    <property type="protein sequence ID" value="QMP84294.1"/>
    <property type="molecule type" value="Genomic_DNA"/>
</dbReference>
<keyword evidence="2" id="KW-1185">Reference proteome</keyword>
<gene>
    <name evidence="1" type="ORF">HUN41_00201</name>
</gene>
<reference evidence="1 2" key="1">
    <citation type="submission" date="2020-07" db="EMBL/GenBank/DDBJ databases">
        <title>Streptomyces phage Genome sequencing and assembly.</title>
        <authorList>
            <person name="Sharma V."/>
            <person name="Hardy A."/>
            <person name="Frunzke J."/>
        </authorList>
    </citation>
    <scope>NUCLEOTIDE SEQUENCE [LARGE SCALE GENOMIC DNA]</scope>
</reference>
<protein>
    <submittedName>
        <fullName evidence="1">Uncharacterized protein</fullName>
    </submittedName>
</protein>
<accession>A0A7G4AWA4</accession>
<sequence length="70" mass="8291">MMNREGYVLTDGRLIVALDAASGGYPYLTDRFAEIKIWETVEEAREYNRMFKNEYTVRQIEVKVSFYDLD</sequence>